<organism evidence="1">
    <name type="scientific">Solanum chacoense</name>
    <name type="common">Chaco potato</name>
    <dbReference type="NCBI Taxonomy" id="4108"/>
    <lineage>
        <taxon>Eukaryota</taxon>
        <taxon>Viridiplantae</taxon>
        <taxon>Streptophyta</taxon>
        <taxon>Embryophyta</taxon>
        <taxon>Tracheophyta</taxon>
        <taxon>Spermatophyta</taxon>
        <taxon>Magnoliopsida</taxon>
        <taxon>eudicotyledons</taxon>
        <taxon>Gunneridae</taxon>
        <taxon>Pentapetalae</taxon>
        <taxon>asterids</taxon>
        <taxon>lamiids</taxon>
        <taxon>Solanales</taxon>
        <taxon>Solanaceae</taxon>
        <taxon>Solanoideae</taxon>
        <taxon>Solaneae</taxon>
        <taxon>Solanum</taxon>
    </lineage>
</organism>
<sequence>HDTWLTYPAQHSWKQSNRGSGAYKWNVCYAIRTVRLPGLASLSLPCRGRSIPKKGSSYLKGIPKRASSLFRISAILSARAASSVSGLHVFHSELPPLTRACLRLDRLDTSYIRRIIVKE</sequence>
<accession>A0A0V0GV58</accession>
<reference evidence="1" key="1">
    <citation type="submission" date="2015-12" db="EMBL/GenBank/DDBJ databases">
        <title>Gene expression during late stages of embryo sac development: a critical building block for successful pollen-pistil interactions.</title>
        <authorList>
            <person name="Liu Y."/>
            <person name="Joly V."/>
            <person name="Sabar M."/>
            <person name="Matton D.P."/>
        </authorList>
    </citation>
    <scope>NUCLEOTIDE SEQUENCE</scope>
</reference>
<dbReference type="EMBL" id="GEDG01030713">
    <property type="protein sequence ID" value="JAP11779.1"/>
    <property type="molecule type" value="Transcribed_RNA"/>
</dbReference>
<protein>
    <submittedName>
        <fullName evidence="1">Putative ovule protein</fullName>
    </submittedName>
</protein>
<feature type="non-terminal residue" evidence="1">
    <location>
        <position position="1"/>
    </location>
</feature>
<dbReference type="AlphaFoldDB" id="A0A0V0GV58"/>
<proteinExistence type="predicted"/>
<name>A0A0V0GV58_SOLCH</name>
<evidence type="ECO:0000313" key="1">
    <source>
        <dbReference type="EMBL" id="JAP11779.1"/>
    </source>
</evidence>